<accession>A0ABQ9HFB4</accession>
<proteinExistence type="predicted"/>
<gene>
    <name evidence="2" type="ORF">PR048_014675</name>
</gene>
<evidence type="ECO:0000313" key="2">
    <source>
        <dbReference type="EMBL" id="KAJ8882861.1"/>
    </source>
</evidence>
<dbReference type="EMBL" id="JARBHB010000005">
    <property type="protein sequence ID" value="KAJ8882861.1"/>
    <property type="molecule type" value="Genomic_DNA"/>
</dbReference>
<keyword evidence="3" id="KW-1185">Reference proteome</keyword>
<dbReference type="Proteomes" id="UP001159363">
    <property type="component" value="Chromosome 4"/>
</dbReference>
<comment type="caution">
    <text evidence="2">The sequence shown here is derived from an EMBL/GenBank/DDBJ whole genome shotgun (WGS) entry which is preliminary data.</text>
</comment>
<feature type="region of interest" description="Disordered" evidence="1">
    <location>
        <begin position="746"/>
        <end position="777"/>
    </location>
</feature>
<sequence>MRIWCIRSVRTEQTRQIIDDQAVCLCKIVSIDKLTYGGRKYRHQMWPTWRYTLGGRRRCYPGEVQSLAAVQCRQVFAAKADAQRRSVSPLHKGLCGERTPGLNARHKTGACSVPGETFTDTPGQPMLQALCSFLKCSLYREQPLPACDNNVKTFNNLGVTFFLDVPHTPGNSLSAQETVVVKSLEHQHLSMRFGFESRRGHIRIFANSKCGGRCSLPAGLLEVPQFPQLLQSPLHSKVPFHISPQGRQPVICVLLTRYYCHLINSLKQKCSNVYKSLQKEEENCISQCTCHECSSGRSGVVVRLLASHLGEPGSILGRFPNVGNVLDDAACQAGFLGGLPFPPPLHSGVDPHSTHFTRISSQGLDMHYVFIIFQHNIMYFPGGVTVAERLARSPPTKANRAQSPAGSPDFRKWESCRTMPLVGGSSRGSLCFPRPFIPVPLHIHFNHPLKALFHNICDERYELQCFRTETAISKKRKISQCNSERTDSLVFVSISVLIRLGAASVKPRAGPNEKRTTVPPAGDDTLERWRNAARRRRSSVGQVVPQVGALLVLELLAFPPPRLPQAHFLRLEHEALGLHDVEEEFADQVGYPRVAHLQARPEAAGRNTHLRDRHSPNSLTKQPRHLRKFLIGQSGARSLRQNRRPDSPTKPVGTSSSWRCKSSITQLVPYNERICLLQNKDYEKQDAHYPRNQPCQYNKSCSYLWAVDTAYLRCVGTQSIDQHTSRAAGMTSARQVCGARGAAAGEASLAVSPPPPPALSTPRDRYTHCSTDHRAPRPSRFTHAAVKGAMATAVAVSSRVQFVDLVALSTPVIVSLGHARVKRNQYGAAPECEGGGNGRPRRKPADQMYRPARFPLAKISKMTPPGIEPGSPRVSWNYAFKVKKRGGNTDDTNTDAYCHIAATRNACSASVMSLYCAIQICNNAVLLHAMKAHRLNYGIHPPPPKVDMEGVEMGASALHLRIQCRRYGRHAGSYVKHAARRRCACTREYARRLQIPWHSSHLIAGAGTGVSCPDAAEISSRTDKHDLPRDYSHTTLHKLLHRTGKFPHVWPATVQGDVRNARGLKFADKCRRQRGSVSAGWRSADGHPRENPPTNVIVRHYSRMRKSGVTRPGIEHGLPWRSAVHPRCTQQEPVTTVQLRETESIPTTHKRAARDLLQGTCIICVSGIRLNFTVLYILEPTLFLHWLLHSCEVTLFLTGRHVIGAHNCEVLTYWRRITQGVSDKVWSNDKRIAKQGARAGCSQCRCRVGRGGAAPGGSISAEVGEEAAATRRTSLGKAICILRDELTAAVMDLRPAAIRFAPNQAGFAPRGLRRRQTTAAIQSSLYSPFTVTSNFSKALLKFYFQDIPPPRANKAEPNLENFTKGTAHCIIEHSSVISSSCIRTTSY</sequence>
<reference evidence="2 3" key="1">
    <citation type="submission" date="2023-02" db="EMBL/GenBank/DDBJ databases">
        <title>LHISI_Scaffold_Assembly.</title>
        <authorList>
            <person name="Stuart O.P."/>
            <person name="Cleave R."/>
            <person name="Magrath M.J.L."/>
            <person name="Mikheyev A.S."/>
        </authorList>
    </citation>
    <scope>NUCLEOTIDE SEQUENCE [LARGE SCALE GENOMIC DNA]</scope>
    <source>
        <strain evidence="2">Daus_M_001</strain>
        <tissue evidence="2">Leg muscle</tissue>
    </source>
</reference>
<name>A0ABQ9HFB4_9NEOP</name>
<evidence type="ECO:0000256" key="1">
    <source>
        <dbReference type="SAM" id="MobiDB-lite"/>
    </source>
</evidence>
<evidence type="ECO:0000313" key="3">
    <source>
        <dbReference type="Proteomes" id="UP001159363"/>
    </source>
</evidence>
<organism evidence="2 3">
    <name type="scientific">Dryococelus australis</name>
    <dbReference type="NCBI Taxonomy" id="614101"/>
    <lineage>
        <taxon>Eukaryota</taxon>
        <taxon>Metazoa</taxon>
        <taxon>Ecdysozoa</taxon>
        <taxon>Arthropoda</taxon>
        <taxon>Hexapoda</taxon>
        <taxon>Insecta</taxon>
        <taxon>Pterygota</taxon>
        <taxon>Neoptera</taxon>
        <taxon>Polyneoptera</taxon>
        <taxon>Phasmatodea</taxon>
        <taxon>Verophasmatodea</taxon>
        <taxon>Anareolatae</taxon>
        <taxon>Phasmatidae</taxon>
        <taxon>Eurycanthinae</taxon>
        <taxon>Dryococelus</taxon>
    </lineage>
</organism>
<protein>
    <submittedName>
        <fullName evidence="2">Uncharacterized protein</fullName>
    </submittedName>
</protein>
<feature type="compositionally biased region" description="Basic and acidic residues" evidence="1">
    <location>
        <begin position="762"/>
        <end position="775"/>
    </location>
</feature>
<feature type="region of interest" description="Disordered" evidence="1">
    <location>
        <begin position="601"/>
        <end position="657"/>
    </location>
</feature>